<evidence type="ECO:0000256" key="1">
    <source>
        <dbReference type="ARBA" id="ARBA00011245"/>
    </source>
</evidence>
<dbReference type="SMART" id="SM00220">
    <property type="entry name" value="S_TKc"/>
    <property type="match status" value="1"/>
</dbReference>
<reference evidence="11 12" key="1">
    <citation type="journal article" date="2015" name="Sci. Rep.">
        <title>Genome of the facultative scuticociliatosis pathogen Pseudocohnilembus persalinus provides insight into its virulence through horizontal gene transfer.</title>
        <authorList>
            <person name="Xiong J."/>
            <person name="Wang G."/>
            <person name="Cheng J."/>
            <person name="Tian M."/>
            <person name="Pan X."/>
            <person name="Warren A."/>
            <person name="Jiang C."/>
            <person name="Yuan D."/>
            <person name="Miao W."/>
        </authorList>
    </citation>
    <scope>NUCLEOTIDE SEQUENCE [LARGE SCALE GENOMIC DNA]</scope>
    <source>
        <strain evidence="11">36N120E</strain>
    </source>
</reference>
<dbReference type="Gene3D" id="1.10.510.10">
    <property type="entry name" value="Transferase(Phosphotransferase) domain 1"/>
    <property type="match status" value="1"/>
</dbReference>
<dbReference type="Pfam" id="PF00069">
    <property type="entry name" value="Pkinase"/>
    <property type="match status" value="1"/>
</dbReference>
<evidence type="ECO:0000256" key="3">
    <source>
        <dbReference type="ARBA" id="ARBA00022741"/>
    </source>
</evidence>
<evidence type="ECO:0000256" key="2">
    <source>
        <dbReference type="ARBA" id="ARBA00022679"/>
    </source>
</evidence>
<dbReference type="GO" id="GO:0010506">
    <property type="term" value="P:regulation of autophagy"/>
    <property type="evidence" value="ECO:0007669"/>
    <property type="project" value="InterPro"/>
</dbReference>
<dbReference type="PANTHER" id="PTHR24348">
    <property type="entry name" value="SERINE/THREONINE-PROTEIN KINASE UNC-51-RELATED"/>
    <property type="match status" value="1"/>
</dbReference>
<evidence type="ECO:0000256" key="5">
    <source>
        <dbReference type="ARBA" id="ARBA00022840"/>
    </source>
</evidence>
<evidence type="ECO:0000259" key="10">
    <source>
        <dbReference type="PROSITE" id="PS50011"/>
    </source>
</evidence>
<dbReference type="InterPro" id="IPR008271">
    <property type="entry name" value="Ser/Thr_kinase_AS"/>
</dbReference>
<dbReference type="PROSITE" id="PS50011">
    <property type="entry name" value="PROTEIN_KINASE_DOM"/>
    <property type="match status" value="1"/>
</dbReference>
<proteinExistence type="predicted"/>
<dbReference type="Proteomes" id="UP000054937">
    <property type="component" value="Unassembled WGS sequence"/>
</dbReference>
<dbReference type="AlphaFoldDB" id="A0A0V0R8Y9"/>
<feature type="domain" description="Protein kinase" evidence="10">
    <location>
        <begin position="14"/>
        <end position="271"/>
    </location>
</feature>
<feature type="binding site" evidence="7">
    <location>
        <position position="145"/>
    </location>
    <ligand>
        <name>Mg(2+)</name>
        <dbReference type="ChEBI" id="CHEBI:18420"/>
    </ligand>
</feature>
<evidence type="ECO:0000256" key="8">
    <source>
        <dbReference type="PROSITE-ProRule" id="PRU10141"/>
    </source>
</evidence>
<dbReference type="PANTHER" id="PTHR24348:SF22">
    <property type="entry name" value="NON-SPECIFIC SERINE_THREONINE PROTEIN KINASE"/>
    <property type="match status" value="1"/>
</dbReference>
<evidence type="ECO:0000313" key="11">
    <source>
        <dbReference type="EMBL" id="KRX10964.1"/>
    </source>
</evidence>
<keyword evidence="2" id="KW-0808">Transferase</keyword>
<feature type="region of interest" description="Disordered" evidence="9">
    <location>
        <begin position="320"/>
        <end position="340"/>
    </location>
</feature>
<dbReference type="InParanoid" id="A0A0V0R8Y9"/>
<dbReference type="GO" id="GO:0000045">
    <property type="term" value="P:autophagosome assembly"/>
    <property type="evidence" value="ECO:0007669"/>
    <property type="project" value="TreeGrafter"/>
</dbReference>
<dbReference type="GO" id="GO:0005829">
    <property type="term" value="C:cytosol"/>
    <property type="evidence" value="ECO:0007669"/>
    <property type="project" value="TreeGrafter"/>
</dbReference>
<organism evidence="11 12">
    <name type="scientific">Pseudocohnilembus persalinus</name>
    <name type="common">Ciliate</name>
    <dbReference type="NCBI Taxonomy" id="266149"/>
    <lineage>
        <taxon>Eukaryota</taxon>
        <taxon>Sar</taxon>
        <taxon>Alveolata</taxon>
        <taxon>Ciliophora</taxon>
        <taxon>Intramacronucleata</taxon>
        <taxon>Oligohymenophorea</taxon>
        <taxon>Scuticociliatia</taxon>
        <taxon>Philasterida</taxon>
        <taxon>Pseudocohnilembidae</taxon>
        <taxon>Pseudocohnilembus</taxon>
    </lineage>
</organism>
<dbReference type="GO" id="GO:0000407">
    <property type="term" value="C:phagophore assembly site"/>
    <property type="evidence" value="ECO:0007669"/>
    <property type="project" value="TreeGrafter"/>
</dbReference>
<dbReference type="GO" id="GO:0046872">
    <property type="term" value="F:metal ion binding"/>
    <property type="evidence" value="ECO:0007669"/>
    <property type="project" value="UniProtKB-KW"/>
</dbReference>
<keyword evidence="3 8" id="KW-0547">Nucleotide-binding</keyword>
<feature type="active site" description="Proton acceptor" evidence="6">
    <location>
        <position position="140"/>
    </location>
</feature>
<evidence type="ECO:0000256" key="6">
    <source>
        <dbReference type="PIRSR" id="PIRSR000615-1"/>
    </source>
</evidence>
<keyword evidence="7" id="KW-0479">Metal-binding</keyword>
<comment type="subunit">
    <text evidence="1">Monomer.</text>
</comment>
<dbReference type="InterPro" id="IPR017441">
    <property type="entry name" value="Protein_kinase_ATP_BS"/>
</dbReference>
<keyword evidence="5 8" id="KW-0067">ATP-binding</keyword>
<feature type="binding site" evidence="7">
    <location>
        <position position="157"/>
    </location>
    <ligand>
        <name>Mg(2+)</name>
        <dbReference type="ChEBI" id="CHEBI:18420"/>
    </ligand>
</feature>
<dbReference type="InterPro" id="IPR045269">
    <property type="entry name" value="Atg1-like"/>
</dbReference>
<accession>A0A0V0R8Y9</accession>
<dbReference type="SUPFAM" id="SSF56112">
    <property type="entry name" value="Protein kinase-like (PK-like)"/>
    <property type="match status" value="1"/>
</dbReference>
<dbReference type="OrthoDB" id="346907at2759"/>
<dbReference type="FunFam" id="1.10.510.10:FF:000571">
    <property type="entry name" value="Maternal embryonic leucine zipper kinase"/>
    <property type="match status" value="1"/>
</dbReference>
<dbReference type="GO" id="GO:0016020">
    <property type="term" value="C:membrane"/>
    <property type="evidence" value="ECO:0007669"/>
    <property type="project" value="TreeGrafter"/>
</dbReference>
<dbReference type="InterPro" id="IPR011009">
    <property type="entry name" value="Kinase-like_dom_sf"/>
</dbReference>
<protein>
    <submittedName>
        <fullName evidence="11">Protein kinase-like domain</fullName>
    </submittedName>
</protein>
<feature type="binding site" evidence="8">
    <location>
        <position position="44"/>
    </location>
    <ligand>
        <name>ATP</name>
        <dbReference type="ChEBI" id="CHEBI:30616"/>
    </ligand>
</feature>
<dbReference type="EMBL" id="LDAU01000013">
    <property type="protein sequence ID" value="KRX10964.1"/>
    <property type="molecule type" value="Genomic_DNA"/>
</dbReference>
<dbReference type="PROSITE" id="PS00107">
    <property type="entry name" value="PROTEIN_KINASE_ATP"/>
    <property type="match status" value="1"/>
</dbReference>
<evidence type="ECO:0000256" key="4">
    <source>
        <dbReference type="ARBA" id="ARBA00022777"/>
    </source>
</evidence>
<dbReference type="GO" id="GO:0005524">
    <property type="term" value="F:ATP binding"/>
    <property type="evidence" value="ECO:0007669"/>
    <property type="project" value="UniProtKB-UniRule"/>
</dbReference>
<evidence type="ECO:0000313" key="12">
    <source>
        <dbReference type="Proteomes" id="UP000054937"/>
    </source>
</evidence>
<name>A0A0V0R8Y9_PSEPJ</name>
<dbReference type="PROSITE" id="PS00108">
    <property type="entry name" value="PROTEIN_KINASE_ST"/>
    <property type="match status" value="1"/>
</dbReference>
<comment type="caution">
    <text evidence="11">The sequence shown here is derived from an EMBL/GenBank/DDBJ whole genome shotgun (WGS) entry which is preliminary data.</text>
</comment>
<dbReference type="GO" id="GO:0004674">
    <property type="term" value="F:protein serine/threonine kinase activity"/>
    <property type="evidence" value="ECO:0007669"/>
    <property type="project" value="InterPro"/>
</dbReference>
<keyword evidence="7" id="KW-0460">Magnesium</keyword>
<dbReference type="OMA" id="MSEEWST"/>
<dbReference type="InterPro" id="IPR000719">
    <property type="entry name" value="Prot_kinase_dom"/>
</dbReference>
<dbReference type="GO" id="GO:0005776">
    <property type="term" value="C:autophagosome"/>
    <property type="evidence" value="ECO:0007669"/>
    <property type="project" value="TreeGrafter"/>
</dbReference>
<keyword evidence="12" id="KW-1185">Reference proteome</keyword>
<sequence>MSDNWTNKKVDKFVVVNQLLGEGAFGKVYRGFFSNDDTKQVACKVIPIQAISDSAKYLDLIKREISILQKLTHNKYIVKLYDVARTNNNLYIFLEYCSDGDLKEYIKSRKCLSEKEAVLFFKHIAEGFKDLYKKQIIHRDIKPANLLLHEGSIKISDFGFSRNIEDNLVPGKYTRLGSPLYMAPQILEGTSFSGKCDVWSVGIVFYEMLYGYTPWMAKDQKQLLAAIKTKPLNFPPNIPRSKEVKDLLTHMLKVPEEERFSWEQVFKHSLLNEQKSESQGSTQEPADMSKEDLELKKMNEQYLEQHLVAGYLDTNVQKVPEKMPEPQDSPSELIQQKPGESRINDEELLSDTSQMIKYKNEKEFRKSMQKMNFFILFERNIAFFFKQTLKQLFAYQAKTKNKIDSDLYNRTLFCLCKCQIINLEKVNQLVQEENSSCFSDQQLWKKYRETPEFFKTVNLIKQDKSHSYKFYQEVANKTQASLAKEIQNKPEKKEKLEKFIKNINNDMSMDSSFKEAYRSTLKEIVAVLSAQVKNSQESDKDLFILLKYILVSMNPFNEFKGAEENFSRYYETIEHTSAKELRDELLKKI</sequence>
<gene>
    <name evidence="11" type="ORF">PPERSA_12088</name>
</gene>
<evidence type="ECO:0000256" key="7">
    <source>
        <dbReference type="PIRSR" id="PIRSR000615-3"/>
    </source>
</evidence>
<evidence type="ECO:0000256" key="9">
    <source>
        <dbReference type="SAM" id="MobiDB-lite"/>
    </source>
</evidence>
<keyword evidence="4 11" id="KW-0418">Kinase</keyword>